<feature type="signal peptide" evidence="1">
    <location>
        <begin position="1"/>
        <end position="16"/>
    </location>
</feature>
<dbReference type="KEGG" id="clx:CLAN_0733"/>
<evidence type="ECO:0000259" key="2">
    <source>
        <dbReference type="Pfam" id="PF01551"/>
    </source>
</evidence>
<dbReference type="AlphaFoldDB" id="A0A1X9SMN4"/>
<evidence type="ECO:0000313" key="4">
    <source>
        <dbReference type="Proteomes" id="UP000202031"/>
    </source>
</evidence>
<dbReference type="InterPro" id="IPR050570">
    <property type="entry name" value="Cell_wall_metabolism_enzyme"/>
</dbReference>
<accession>A0A1X9SMN4</accession>
<feature type="chain" id="PRO_5012417428" evidence="1">
    <location>
        <begin position="17"/>
        <end position="268"/>
    </location>
</feature>
<dbReference type="GeneID" id="46921208"/>
<proteinExistence type="predicted"/>
<dbReference type="RefSeq" id="WP_100590612.1">
    <property type="nucleotide sequence ID" value="NZ_CP015578.1"/>
</dbReference>
<organism evidence="3 4">
    <name type="scientific">Campylobacter lanienae NCTC 13004</name>
    <dbReference type="NCBI Taxonomy" id="1031753"/>
    <lineage>
        <taxon>Bacteria</taxon>
        <taxon>Pseudomonadati</taxon>
        <taxon>Campylobacterota</taxon>
        <taxon>Epsilonproteobacteria</taxon>
        <taxon>Campylobacterales</taxon>
        <taxon>Campylobacteraceae</taxon>
        <taxon>Campylobacter</taxon>
    </lineage>
</organism>
<evidence type="ECO:0000256" key="1">
    <source>
        <dbReference type="SAM" id="SignalP"/>
    </source>
</evidence>
<dbReference type="Gene3D" id="2.70.70.10">
    <property type="entry name" value="Glucose Permease (Domain IIA)"/>
    <property type="match status" value="1"/>
</dbReference>
<dbReference type="Proteomes" id="UP000202031">
    <property type="component" value="Chromosome"/>
</dbReference>
<evidence type="ECO:0000313" key="3">
    <source>
        <dbReference type="EMBL" id="ARQ97480.1"/>
    </source>
</evidence>
<reference evidence="4" key="1">
    <citation type="journal article" date="2017" name="Genome Biol. Evol.">
        <title>Comparative Genomic Analysis Identifies a Campylobacter Clade Deficient in Selenium Metabolism.</title>
        <authorList>
            <person name="Miller W.G."/>
            <person name="Yee E."/>
            <person name="Lopes B.S."/>
            <person name="Chapman M.H."/>
            <person name="Huynh S."/>
            <person name="Bono J.L."/>
            <person name="Parker C.T."/>
            <person name="Strachan N.J.C."/>
            <person name="Forbes K.J."/>
        </authorList>
    </citation>
    <scope>NUCLEOTIDE SEQUENCE [LARGE SCALE GENOMIC DNA]</scope>
    <source>
        <strain evidence="4">NCTC 13004</strain>
    </source>
</reference>
<dbReference type="SUPFAM" id="SSF51261">
    <property type="entry name" value="Duplicated hybrid motif"/>
    <property type="match status" value="1"/>
</dbReference>
<dbReference type="InterPro" id="IPR011055">
    <property type="entry name" value="Dup_hybrid_motif"/>
</dbReference>
<protein>
    <submittedName>
        <fullName evidence="3">Zinc metallopeptidase, M23 family</fullName>
    </submittedName>
</protein>
<dbReference type="Pfam" id="PF01551">
    <property type="entry name" value="Peptidase_M23"/>
    <property type="match status" value="1"/>
</dbReference>
<dbReference type="EMBL" id="CP015578">
    <property type="protein sequence ID" value="ARQ97480.1"/>
    <property type="molecule type" value="Genomic_DNA"/>
</dbReference>
<dbReference type="CDD" id="cd12797">
    <property type="entry name" value="M23_peptidase"/>
    <property type="match status" value="1"/>
</dbReference>
<dbReference type="GO" id="GO:0004222">
    <property type="term" value="F:metalloendopeptidase activity"/>
    <property type="evidence" value="ECO:0007669"/>
    <property type="project" value="TreeGrafter"/>
</dbReference>
<dbReference type="InterPro" id="IPR016047">
    <property type="entry name" value="M23ase_b-sheet_dom"/>
</dbReference>
<sequence length="268" mass="29699">MRVVLALLIFAIFSWAEDAFNGSVEIFSIDSNYAGELKINDKTTAWLDHPTQDGVKIAIIPIGYYAKNDINITNSLNNQSNLTILKVKQKNYKKESITVAPAKANPPKSVMNRIEKERKEATEIYKTFSPNLLVNSEFISPMSSFITSEYGNARVFNGSIKSYHGGVDYRAAIGQKVASANDGIVRIAKDRYYAGKSVVIDHGGGIYTQYYHLDRIDVKVGQKVTKGEKIGLSGASGRVSGPHLHFGIIVRNTQVDPLIFIEKFNSIF</sequence>
<dbReference type="PANTHER" id="PTHR21666:SF287">
    <property type="entry name" value="CYTOPLASMIC MEMBRANE PROTEIN"/>
    <property type="match status" value="1"/>
</dbReference>
<reference evidence="4" key="2">
    <citation type="journal article" date="2017" name="Genome Biol. Evol.">
        <title>Comparative genomic analysis identifies a Campylobacter clade deficient in selenium metabolism.</title>
        <authorList>
            <person name="Miller W.G."/>
            <person name="Yee E."/>
            <person name="Lopes B.S."/>
            <person name="Chapman M.H."/>
            <person name="Huynh S."/>
            <person name="Bono J.L."/>
            <person name="Parker C.T."/>
            <person name="Strachan N.J.C."/>
            <person name="Forbes K.J."/>
        </authorList>
    </citation>
    <scope>NUCLEOTIDE SEQUENCE [LARGE SCALE GENOMIC DNA]</scope>
    <source>
        <strain evidence="4">NCTC 13004</strain>
    </source>
</reference>
<feature type="domain" description="M23ase beta-sheet core" evidence="2">
    <location>
        <begin position="163"/>
        <end position="257"/>
    </location>
</feature>
<name>A0A1X9SMN4_9BACT</name>
<dbReference type="PANTHER" id="PTHR21666">
    <property type="entry name" value="PEPTIDASE-RELATED"/>
    <property type="match status" value="1"/>
</dbReference>
<gene>
    <name evidence="3" type="ORF">CLAN_0733</name>
</gene>
<keyword evidence="1" id="KW-0732">Signal</keyword>